<organism evidence="1 2">
    <name type="scientific">Branchiostoma lanceolatum</name>
    <name type="common">Common lancelet</name>
    <name type="synonym">Amphioxus lanceolatum</name>
    <dbReference type="NCBI Taxonomy" id="7740"/>
    <lineage>
        <taxon>Eukaryota</taxon>
        <taxon>Metazoa</taxon>
        <taxon>Chordata</taxon>
        <taxon>Cephalochordata</taxon>
        <taxon>Leptocardii</taxon>
        <taxon>Amphioxiformes</taxon>
        <taxon>Branchiostomatidae</taxon>
        <taxon>Branchiostoma</taxon>
    </lineage>
</organism>
<dbReference type="OrthoDB" id="10361016at2759"/>
<dbReference type="Proteomes" id="UP000838412">
    <property type="component" value="Chromosome 16"/>
</dbReference>
<protein>
    <submittedName>
        <fullName evidence="1">Hypp8095 protein</fullName>
    </submittedName>
</protein>
<proteinExistence type="predicted"/>
<gene>
    <name evidence="1" type="primary">Hypp8095</name>
    <name evidence="1" type="ORF">BLAG_LOCUS9595</name>
</gene>
<evidence type="ECO:0000313" key="1">
    <source>
        <dbReference type="EMBL" id="CAH1248181.1"/>
    </source>
</evidence>
<dbReference type="AlphaFoldDB" id="A0A8K0EDZ8"/>
<reference evidence="1" key="1">
    <citation type="submission" date="2022-01" db="EMBL/GenBank/DDBJ databases">
        <authorList>
            <person name="Braso-Vives M."/>
        </authorList>
    </citation>
    <scope>NUCLEOTIDE SEQUENCE</scope>
</reference>
<evidence type="ECO:0000313" key="2">
    <source>
        <dbReference type="Proteomes" id="UP000838412"/>
    </source>
</evidence>
<keyword evidence="2" id="KW-1185">Reference proteome</keyword>
<accession>A0A8K0EDZ8</accession>
<sequence>MASLVRGATRWLSSALQLRGAPGRKLHIARGEEAEGVFRLLEAYNEHVDGRTQYTSAAVRPKLTLQKNVTQVGFSIDTLLMQEALSGTSALNICSKPSAFELKEQAHPKKYFQVKNGKATFIEE</sequence>
<name>A0A8K0EDZ8_BRALA</name>
<dbReference type="EMBL" id="OV696701">
    <property type="protein sequence ID" value="CAH1248181.1"/>
    <property type="molecule type" value="Genomic_DNA"/>
</dbReference>